<evidence type="ECO:0000259" key="3">
    <source>
        <dbReference type="PROSITE" id="PS51208"/>
    </source>
</evidence>
<dbReference type="InterPro" id="IPR006315">
    <property type="entry name" value="OM_autotransptr_brl_dom"/>
</dbReference>
<sequence length="1228" mass="125566">MTFSRLLKLTCSTAALAATALTPAAAQNSWTGASSYHATCYSPGGSYYCPQSGDNDWHTGSNWSSGLPTAAQDVNIGLATQQFWSGSPQDRPVSHDSVVISSGKQGNAGNLTIGFSGGRALSGSFGAGQLDNSGTLVVTSDMVVGSTGHGTFGNAGTTTVGGNFIVGGQSKGMAASAGTISVGADTVLGQGSGAEGELAMFGGLDTAGNLVIGGSGDGLLLNGGDVTAGGDTVLGQNAGANGTATLTSGATLQTSGDMTVGHGGEGQLSIAVGAFVGTEGDTTLGTTGSGTVLNEGVMLNRGDLTVGEMGYGYIETSGPAAITTTEGDTALGSAATGTGIAIVSQGTMTNFGRLDVGLRGEGNLIVDQGGRVNNDTGVMAKEPGATAYAVVKGPDSLWNNNKSLTVASESGSAGVLVVNEGATVIVDHGVGQLTIAEHEGSIGILNIGAMSPEGQDYGVNPVVSTYLGGTDTDPTPRAPGIIEAALVQFGEGNGTVNFKHTGNEAFEYRFKPGFAGDGTVNHLAGFTVLDGDSSAFEGAANVSGGTMVVNNVLAGHVTVAPSATLRIGHEGGSRPGDGTTGHVVNDIVNNGLVQFNRSDEYVFSSIVSGTGDVEQIGTGTTVLTGENTYTGSTTIARGTLQLGDGGTTGSIDHTSGVTINTAGTLAFNRSDVKIFDRIIAGTGTIRQIGSGLTRLVADNSGFTGQTFVDRGTLSVNGTLGGTVNVNDGAKLEGLGTVGTTTVHSGATVAPGNSTDPGKTRIGTLSVQGHFTQKAGSVYQAEVLSTGPSDRIDVTGTATIADGTVLKLTKIDEPRYELEHRYTVLTAAGGVTGDYDLTGDTSVSTFYRVEDHYDANNVYLDVTQYRQFQEAGLTVNQINAATAAQELKSQRDPITDYPTNPLFRAIAYLQTDAEARDAFDQISGEIHASAQAGILEDSRFVREATGGRLRDAVHDEGLDLWAHGFGSWGHVEDDGNAARIDRRIGGIFAGIDLPVLDTFRVGILGGYSNAHYDVDDRHSTAKSDDYYLGLYGGGEWNGFGIQIAGNYIWHDVSTARSIAFAGFSDSLSADYWAHTAQVYGDIGYTFELDGMVLEPFGGLAYVHVSSDDYEEKGGAAALSGSADTLSTVYGTLGLRGAVAFRLGDFDMTASGSAGWRHSFKKHLPSASHAFDGSGDFDVYAAEITRDAAIIEAGLDAAVTENLALGVAYSGLFGNDIADQGVQGSVSWKF</sequence>
<dbReference type="Pfam" id="PF03797">
    <property type="entry name" value="Autotransporter"/>
    <property type="match status" value="1"/>
</dbReference>
<dbReference type="Pfam" id="PF12951">
    <property type="entry name" value="PATR"/>
    <property type="match status" value="2"/>
</dbReference>
<dbReference type="PROSITE" id="PS51208">
    <property type="entry name" value="AUTOTRANSPORTER"/>
    <property type="match status" value="1"/>
</dbReference>
<dbReference type="GO" id="GO:0019867">
    <property type="term" value="C:outer membrane"/>
    <property type="evidence" value="ECO:0007669"/>
    <property type="project" value="InterPro"/>
</dbReference>
<name>A0A7S8C2N0_9HYPH</name>
<feature type="signal peptide" evidence="2">
    <location>
        <begin position="1"/>
        <end position="17"/>
    </location>
</feature>
<gene>
    <name evidence="4" type="ORF">HW532_05490</name>
</gene>
<keyword evidence="5" id="KW-1185">Reference proteome</keyword>
<organism evidence="4 5">
    <name type="scientific">Kaustia mangrovi</name>
    <dbReference type="NCBI Taxonomy" id="2593653"/>
    <lineage>
        <taxon>Bacteria</taxon>
        <taxon>Pseudomonadati</taxon>
        <taxon>Pseudomonadota</taxon>
        <taxon>Alphaproteobacteria</taxon>
        <taxon>Hyphomicrobiales</taxon>
        <taxon>Parvibaculaceae</taxon>
        <taxon>Kaustia</taxon>
    </lineage>
</organism>
<dbReference type="PANTHER" id="PTHR35037:SF3">
    <property type="entry name" value="C-TERMINAL REGION OF AIDA-LIKE PROTEIN"/>
    <property type="match status" value="1"/>
</dbReference>
<dbReference type="InterPro" id="IPR013425">
    <property type="entry name" value="Autotrns_rpt"/>
</dbReference>
<dbReference type="InterPro" id="IPR005546">
    <property type="entry name" value="Autotransporte_beta"/>
</dbReference>
<dbReference type="PANTHER" id="PTHR35037">
    <property type="entry name" value="C-TERMINAL REGION OF AIDA-LIKE PROTEIN"/>
    <property type="match status" value="1"/>
</dbReference>
<dbReference type="InterPro" id="IPR051551">
    <property type="entry name" value="Autotransporter_adhesion"/>
</dbReference>
<accession>A0A7S8C2N0</accession>
<keyword evidence="1 2" id="KW-0732">Signal</keyword>
<dbReference type="SUPFAM" id="SSF51126">
    <property type="entry name" value="Pectin lyase-like"/>
    <property type="match status" value="1"/>
</dbReference>
<feature type="domain" description="Autotransporter" evidence="3">
    <location>
        <begin position="952"/>
        <end position="1228"/>
    </location>
</feature>
<dbReference type="NCBIfam" id="TIGR02601">
    <property type="entry name" value="autotrns_rpt"/>
    <property type="match status" value="1"/>
</dbReference>
<dbReference type="Gene3D" id="2.40.128.130">
    <property type="entry name" value="Autotransporter beta-domain"/>
    <property type="match status" value="1"/>
</dbReference>
<dbReference type="InterPro" id="IPR030895">
    <property type="entry name" value="T5SS_PEPC_rpt"/>
</dbReference>
<protein>
    <submittedName>
        <fullName evidence="4">Autotransporter domain-containing protein</fullName>
    </submittedName>
</protein>
<dbReference type="NCBIfam" id="TIGR04393">
    <property type="entry name" value="rpt_T5SS_PEPC"/>
    <property type="match status" value="2"/>
</dbReference>
<evidence type="ECO:0000256" key="2">
    <source>
        <dbReference type="SAM" id="SignalP"/>
    </source>
</evidence>
<evidence type="ECO:0000313" key="5">
    <source>
        <dbReference type="Proteomes" id="UP000593594"/>
    </source>
</evidence>
<dbReference type="AlphaFoldDB" id="A0A7S8C2N0"/>
<dbReference type="InterPro" id="IPR036709">
    <property type="entry name" value="Autotransporte_beta_dom_sf"/>
</dbReference>
<dbReference type="Proteomes" id="UP000593594">
    <property type="component" value="Chromosome"/>
</dbReference>
<reference evidence="4 5" key="1">
    <citation type="submission" date="2020-06" db="EMBL/GenBank/DDBJ databases">
        <title>Genome sequence of 2 isolates from Red Sea Mangroves.</title>
        <authorList>
            <person name="Sefrji F."/>
            <person name="Michoud G."/>
            <person name="Merlino G."/>
            <person name="Daffonchio D."/>
        </authorList>
    </citation>
    <scope>NUCLEOTIDE SEQUENCE [LARGE SCALE GENOMIC DNA]</scope>
    <source>
        <strain evidence="4 5">R1DC25</strain>
    </source>
</reference>
<dbReference type="InterPro" id="IPR011050">
    <property type="entry name" value="Pectin_lyase_fold/virulence"/>
</dbReference>
<dbReference type="EMBL" id="CP058214">
    <property type="protein sequence ID" value="QPC42202.1"/>
    <property type="molecule type" value="Genomic_DNA"/>
</dbReference>
<dbReference type="SMART" id="SM00869">
    <property type="entry name" value="Autotransporter"/>
    <property type="match status" value="1"/>
</dbReference>
<dbReference type="KEGG" id="kmn:HW532_05490"/>
<dbReference type="RefSeq" id="WP_213163434.1">
    <property type="nucleotide sequence ID" value="NZ_CP058214.1"/>
</dbReference>
<evidence type="ECO:0000256" key="1">
    <source>
        <dbReference type="ARBA" id="ARBA00022729"/>
    </source>
</evidence>
<feature type="chain" id="PRO_5032292271" evidence="2">
    <location>
        <begin position="18"/>
        <end position="1228"/>
    </location>
</feature>
<dbReference type="SUPFAM" id="SSF103515">
    <property type="entry name" value="Autotransporter"/>
    <property type="match status" value="1"/>
</dbReference>
<proteinExistence type="predicted"/>
<dbReference type="NCBIfam" id="TIGR01414">
    <property type="entry name" value="autotrans_barl"/>
    <property type="match status" value="1"/>
</dbReference>
<evidence type="ECO:0000313" key="4">
    <source>
        <dbReference type="EMBL" id="QPC42202.1"/>
    </source>
</evidence>